<evidence type="ECO:0000256" key="2">
    <source>
        <dbReference type="ARBA" id="ARBA00009186"/>
    </source>
</evidence>
<dbReference type="AlphaFoldDB" id="A0A1A6LKU5"/>
<evidence type="ECO:0000256" key="6">
    <source>
        <dbReference type="ARBA" id="ARBA00022748"/>
    </source>
</evidence>
<keyword evidence="5 10" id="KW-0812">Transmembrane</keyword>
<keyword evidence="23" id="KW-1185">Reference proteome</keyword>
<dbReference type="PRINTS" id="PR01410">
    <property type="entry name" value="CCBIOGENESIS"/>
</dbReference>
<accession>A0A1C3IW01</accession>
<dbReference type="NCBIfam" id="NF007691">
    <property type="entry name" value="PRK10369.1"/>
    <property type="match status" value="1"/>
</dbReference>
<reference evidence="16 23" key="8">
    <citation type="submission" date="2024-06" db="EMBL/GenBank/DDBJ databases">
        <authorList>
            <person name="Steensen K."/>
            <person name="Seneca J."/>
            <person name="Bartlau N."/>
            <person name="Yu A.X."/>
            <person name="Polz M.F."/>
        </authorList>
    </citation>
    <scope>NUCLEOTIDE SEQUENCE [LARGE SCALE GENOMIC DNA]</scope>
    <source>
        <strain evidence="16 23">1F145</strain>
    </source>
</reference>
<reference evidence="14" key="7">
    <citation type="submission" date="2023-07" db="EMBL/GenBank/DDBJ databases">
        <title>Genome content predicts the carbon catabolic preferences of heterotrophic bacteria.</title>
        <authorList>
            <person name="Gralka M."/>
        </authorList>
    </citation>
    <scope>NUCLEOTIDE SEQUENCE</scope>
    <source>
        <strain evidence="15">6E02</strain>
        <strain evidence="14">6E03</strain>
    </source>
</reference>
<feature type="transmembrane region" description="Helical" evidence="10">
    <location>
        <begin position="250"/>
        <end position="266"/>
    </location>
</feature>
<feature type="transmembrane region" description="Helical" evidence="10">
    <location>
        <begin position="125"/>
        <end position="148"/>
    </location>
</feature>
<dbReference type="GO" id="GO:0020037">
    <property type="term" value="F:heme binding"/>
    <property type="evidence" value="ECO:0007669"/>
    <property type="project" value="InterPro"/>
</dbReference>
<reference evidence="19 21" key="3">
    <citation type="submission" date="2017-11" db="EMBL/GenBank/DDBJ databases">
        <title>Population delineation of vibrios coincides with oyster pathogenicity.</title>
        <authorList>
            <person name="Bruto M."/>
            <person name="Labreuche Y."/>
            <person name="James A."/>
            <person name="Piel D."/>
            <person name="Chenivesse S."/>
            <person name="Petton B."/>
            <person name="Polz M.F."/>
            <person name="Le Roux F."/>
        </authorList>
    </citation>
    <scope>NUCLEOTIDE SEQUENCE [LARGE SCALE GENOMIC DNA]</scope>
    <source>
        <strain evidence="19 21">FF_144</strain>
    </source>
</reference>
<protein>
    <submittedName>
        <fullName evidence="18">C-type cytochrome biogenesis protein CcmF</fullName>
    </submittedName>
    <submittedName>
        <fullName evidence="19">Heme lyase CcmF/NrfE family subunit</fullName>
    </submittedName>
</protein>
<keyword evidence="4" id="KW-0997">Cell inner membrane</keyword>
<comment type="function">
    <text evidence="9">Required for the biogenesis of c-type cytochromes. Possible subunit of a heme lyase.</text>
</comment>
<dbReference type="GO" id="GO:0005886">
    <property type="term" value="C:plasma membrane"/>
    <property type="evidence" value="ECO:0007669"/>
    <property type="project" value="UniProtKB-SubCell"/>
</dbReference>
<evidence type="ECO:0000313" key="21">
    <source>
        <dbReference type="Proteomes" id="UP000244197"/>
    </source>
</evidence>
<evidence type="ECO:0000256" key="1">
    <source>
        <dbReference type="ARBA" id="ARBA00004429"/>
    </source>
</evidence>
<dbReference type="OrthoDB" id="9761451at2"/>
<comment type="similarity">
    <text evidence="2">Belongs to the CcmF/CycK/Ccl1/NrfE/CcsA family.</text>
</comment>
<gene>
    <name evidence="16" type="ORF">ACED33_11860</name>
    <name evidence="18" type="ORF">BCV19_20755</name>
    <name evidence="19" type="ORF">CWO07_01500</name>
    <name evidence="17" type="ORF">F0234_18195</name>
    <name evidence="13" type="ORF">L8R85_00320</name>
    <name evidence="14" type="ORF">Q8W38_17755</name>
    <name evidence="15" type="ORF">Q8W42_22810</name>
</gene>
<comment type="caution">
    <text evidence="19">The sequence shown here is derived from an EMBL/GenBank/DDBJ whole genome shotgun (WGS) entry which is preliminary data.</text>
</comment>
<evidence type="ECO:0000313" key="18">
    <source>
        <dbReference type="EMBL" id="PMF35513.1"/>
    </source>
</evidence>
<dbReference type="EMBL" id="JAKMYX010000001">
    <property type="protein sequence ID" value="MDH5919455.1"/>
    <property type="molecule type" value="Genomic_DNA"/>
</dbReference>
<evidence type="ECO:0000313" key="15">
    <source>
        <dbReference type="EMBL" id="MDP2503536.1"/>
    </source>
</evidence>
<feature type="transmembrane region" description="Helical" evidence="10">
    <location>
        <begin position="41"/>
        <end position="62"/>
    </location>
</feature>
<keyword evidence="6" id="KW-0201">Cytochrome c-type biogenesis</keyword>
<evidence type="ECO:0000313" key="17">
    <source>
        <dbReference type="EMBL" id="NOJ14697.1"/>
    </source>
</evidence>
<dbReference type="EMBL" id="MCSW01000011">
    <property type="protein sequence ID" value="PMF35513.1"/>
    <property type="molecule type" value="Genomic_DNA"/>
</dbReference>
<feature type="transmembrane region" description="Helical" evidence="10">
    <location>
        <begin position="6"/>
        <end position="29"/>
    </location>
</feature>
<evidence type="ECO:0000313" key="19">
    <source>
        <dbReference type="EMBL" id="PTP39608.1"/>
    </source>
</evidence>
<evidence type="ECO:0000313" key="14">
    <source>
        <dbReference type="EMBL" id="MDP2491199.1"/>
    </source>
</evidence>
<feature type="transmembrane region" description="Helical" evidence="10">
    <location>
        <begin position="96"/>
        <end position="113"/>
    </location>
</feature>
<keyword evidence="7 10" id="KW-1133">Transmembrane helix</keyword>
<dbReference type="Proteomes" id="UP001159663">
    <property type="component" value="Unassembled WGS sequence"/>
</dbReference>
<dbReference type="EMBL" id="VTXL01000017">
    <property type="protein sequence ID" value="NOJ14697.1"/>
    <property type="molecule type" value="Genomic_DNA"/>
</dbReference>
<dbReference type="Proteomes" id="UP001177935">
    <property type="component" value="Unassembled WGS sequence"/>
</dbReference>
<evidence type="ECO:0000259" key="12">
    <source>
        <dbReference type="Pfam" id="PF16327"/>
    </source>
</evidence>
<name>A0A1A6LKU5_VIBSP</name>
<feature type="transmembrane region" description="Helical" evidence="10">
    <location>
        <begin position="178"/>
        <end position="198"/>
    </location>
</feature>
<evidence type="ECO:0000313" key="22">
    <source>
        <dbReference type="Proteomes" id="UP000519158"/>
    </source>
</evidence>
<evidence type="ECO:0000256" key="7">
    <source>
        <dbReference type="ARBA" id="ARBA00022989"/>
    </source>
</evidence>
<dbReference type="EMBL" id="PIFK01000002">
    <property type="protein sequence ID" value="PTP39608.1"/>
    <property type="molecule type" value="Genomic_DNA"/>
</dbReference>
<organism evidence="19 21">
    <name type="scientific">Vibrio splendidus</name>
    <dbReference type="NCBI Taxonomy" id="29497"/>
    <lineage>
        <taxon>Bacteria</taxon>
        <taxon>Pseudomonadati</taxon>
        <taxon>Pseudomonadota</taxon>
        <taxon>Gammaproteobacteria</taxon>
        <taxon>Vibrionales</taxon>
        <taxon>Vibrionaceae</taxon>
        <taxon>Vibrio</taxon>
    </lineage>
</organism>
<evidence type="ECO:0000313" key="23">
    <source>
        <dbReference type="Proteomes" id="UP001569200"/>
    </source>
</evidence>
<dbReference type="Proteomes" id="UP001569200">
    <property type="component" value="Unassembled WGS sequence"/>
</dbReference>
<feature type="transmembrane region" description="Helical" evidence="10">
    <location>
        <begin position="353"/>
        <end position="374"/>
    </location>
</feature>
<dbReference type="PRINTS" id="PR01411">
    <property type="entry name" value="CCMFBIOGNSIS"/>
</dbReference>
<dbReference type="Proteomes" id="UP000235405">
    <property type="component" value="Unassembled WGS sequence"/>
</dbReference>
<dbReference type="GO" id="GO:0016829">
    <property type="term" value="F:lyase activity"/>
    <property type="evidence" value="ECO:0007669"/>
    <property type="project" value="UniProtKB-KW"/>
</dbReference>
<feature type="transmembrane region" description="Helical" evidence="10">
    <location>
        <begin position="394"/>
        <end position="414"/>
    </location>
</feature>
<dbReference type="InterPro" id="IPR003568">
    <property type="entry name" value="Cyt_c_biogenesis_CcmF"/>
</dbReference>
<dbReference type="InterPro" id="IPR002541">
    <property type="entry name" value="Cyt_c_assembly"/>
</dbReference>
<dbReference type="Proteomes" id="UP000244197">
    <property type="component" value="Unassembled WGS sequence"/>
</dbReference>
<dbReference type="Proteomes" id="UP001177883">
    <property type="component" value="Unassembled WGS sequence"/>
</dbReference>
<reference evidence="20" key="1">
    <citation type="submission" date="2016-07" db="EMBL/GenBank/DDBJ databases">
        <title>Nontailed viruses are major unrecognized killers of bacteria in the ocean.</title>
        <authorList>
            <person name="Kauffman K."/>
            <person name="Hussain F."/>
            <person name="Yang J."/>
            <person name="Arevalo P."/>
            <person name="Brown J."/>
            <person name="Cutler M."/>
            <person name="Kelly L."/>
            <person name="Polz M.F."/>
        </authorList>
    </citation>
    <scope>NUCLEOTIDE SEQUENCE [LARGE SCALE GENOMIC DNA]</scope>
    <source>
        <strain evidence="20">10N.286.54.F3</strain>
    </source>
</reference>
<evidence type="ECO:0000256" key="5">
    <source>
        <dbReference type="ARBA" id="ARBA00022692"/>
    </source>
</evidence>
<dbReference type="EMBL" id="JBGOOW010000010">
    <property type="protein sequence ID" value="MEZ8181375.1"/>
    <property type="molecule type" value="Genomic_DNA"/>
</dbReference>
<dbReference type="InterPro" id="IPR032523">
    <property type="entry name" value="CcmF_C"/>
</dbReference>
<evidence type="ECO:0000256" key="8">
    <source>
        <dbReference type="ARBA" id="ARBA00023136"/>
    </source>
</evidence>
<dbReference type="Pfam" id="PF16327">
    <property type="entry name" value="CcmF_C"/>
    <property type="match status" value="1"/>
</dbReference>
<evidence type="ECO:0000259" key="11">
    <source>
        <dbReference type="Pfam" id="PF01578"/>
    </source>
</evidence>
<accession>A0A1A6LKU5</accession>
<reference evidence="18" key="2">
    <citation type="submission" date="2016-07" db="EMBL/GenBank/DDBJ databases">
        <authorList>
            <person name="Wan K."/>
            <person name="Booth B."/>
            <person name="Spirohn K."/>
            <person name="Hao T."/>
            <person name="Hu Y."/>
            <person name="Calderwood M."/>
            <person name="Hill D."/>
            <person name="Mohr S."/>
            <person name="Vidal M."/>
            <person name="Celniker S."/>
            <person name="Perrimon N."/>
        </authorList>
    </citation>
    <scope>NUCLEOTIDE SEQUENCE</scope>
    <source>
        <strain evidence="18">10N.286.54.F3</strain>
    </source>
</reference>
<evidence type="ECO:0000256" key="4">
    <source>
        <dbReference type="ARBA" id="ARBA00022519"/>
    </source>
</evidence>
<reference evidence="13" key="6">
    <citation type="submission" date="2022-01" db="EMBL/GenBank/DDBJ databases">
        <title>Vibrio aestuarianus Clade A and Clade B isolates are associated with Pacific oyster (Crassostrea gigas) disease outbreaks across Ireland.</title>
        <authorList>
            <person name="Coyle N."/>
            <person name="O'Toole C."/>
            <person name="Thomas J.C.L."/>
            <person name="Ryder D."/>
            <person name="Cheslett D."/>
            <person name="Feist S."/>
            <person name="Bean T."/>
            <person name="Joseph A."/>
            <person name="Waina A."/>
            <person name="Feil E."/>
            <person name="Verner-Jeffreys D.W."/>
        </authorList>
    </citation>
    <scope>NUCLEOTIDE SEQUENCE</scope>
    <source>
        <strain evidence="13">S/17/14 A</strain>
    </source>
</reference>
<dbReference type="PANTHER" id="PTHR43653">
    <property type="entry name" value="CYTOCHROME C ASSEMBLY PROTEIN-RELATED"/>
    <property type="match status" value="1"/>
</dbReference>
<dbReference type="GO" id="GO:0015232">
    <property type="term" value="F:heme transmembrane transporter activity"/>
    <property type="evidence" value="ECO:0007669"/>
    <property type="project" value="InterPro"/>
</dbReference>
<evidence type="ECO:0000256" key="10">
    <source>
        <dbReference type="SAM" id="Phobius"/>
    </source>
</evidence>
<reference evidence="18" key="4">
    <citation type="journal article" date="2018" name="Nature">
        <title>A major lineage of non-tailed dsDNA viruses as unrecognized killers of marine bacteria.</title>
        <authorList>
            <person name="Kauffman K.M."/>
            <person name="Hussain F.A."/>
            <person name="Yang J."/>
            <person name="Arevalo P."/>
            <person name="Brown J.M."/>
            <person name="Chang W.K."/>
            <person name="VanInsberghe D."/>
            <person name="Elsherbini J."/>
            <person name="Sharma R.S."/>
            <person name="Cutler M.B."/>
            <person name="Kelly L."/>
            <person name="Polz M.F."/>
        </authorList>
    </citation>
    <scope>NUCLEOTIDE SEQUENCE</scope>
    <source>
        <strain evidence="18">10N.286.54.F3</strain>
    </source>
</reference>
<dbReference type="Pfam" id="PF01578">
    <property type="entry name" value="Cytochrom_C_asm"/>
    <property type="match status" value="1"/>
</dbReference>
<dbReference type="InterPro" id="IPR003567">
    <property type="entry name" value="Cyt_c_biogenesis"/>
</dbReference>
<keyword evidence="19" id="KW-0456">Lyase</keyword>
<keyword evidence="3" id="KW-1003">Cell membrane</keyword>
<feature type="transmembrane region" description="Helical" evidence="10">
    <location>
        <begin position="426"/>
        <end position="445"/>
    </location>
</feature>
<comment type="subcellular location">
    <subcellularLocation>
        <location evidence="1">Cell inner membrane</location>
        <topology evidence="1">Multi-pass membrane protein</topology>
    </subcellularLocation>
</comment>
<evidence type="ECO:0000256" key="3">
    <source>
        <dbReference type="ARBA" id="ARBA00022475"/>
    </source>
</evidence>
<dbReference type="EMBL" id="JAUYVL010000022">
    <property type="protein sequence ID" value="MDP2503536.1"/>
    <property type="molecule type" value="Genomic_DNA"/>
</dbReference>
<feature type="domain" description="Cytochrome c assembly protein" evidence="11">
    <location>
        <begin position="89"/>
        <end position="296"/>
    </location>
</feature>
<evidence type="ECO:0000313" key="16">
    <source>
        <dbReference type="EMBL" id="MEZ8181375.1"/>
    </source>
</evidence>
<feature type="transmembrane region" description="Helical" evidence="10">
    <location>
        <begin position="278"/>
        <end position="306"/>
    </location>
</feature>
<dbReference type="EMBL" id="JAUYVK010000020">
    <property type="protein sequence ID" value="MDP2491199.1"/>
    <property type="molecule type" value="Genomic_DNA"/>
</dbReference>
<dbReference type="GeneID" id="72396849"/>
<reference evidence="17 22" key="5">
    <citation type="submission" date="2019-09" db="EMBL/GenBank/DDBJ databases">
        <title>Draft genome sequencing and comparative genomics of hatchery-associated Vibrios.</title>
        <authorList>
            <person name="Kehlet-Delgado H."/>
            <person name="Mueller R.S."/>
        </authorList>
    </citation>
    <scope>NUCLEOTIDE SEQUENCE [LARGE SCALE GENOMIC DNA]</scope>
    <source>
        <strain evidence="17 22">99-70-13A3</strain>
    </source>
</reference>
<keyword evidence="8 10" id="KW-0472">Membrane</keyword>
<dbReference type="RefSeq" id="WP_017084525.1">
    <property type="nucleotide sequence ID" value="NZ_AP025508.1"/>
</dbReference>
<dbReference type="Proteomes" id="UP000519158">
    <property type="component" value="Unassembled WGS sequence"/>
</dbReference>
<evidence type="ECO:0000313" key="20">
    <source>
        <dbReference type="Proteomes" id="UP000235405"/>
    </source>
</evidence>
<feature type="transmembrane region" description="Helical" evidence="10">
    <location>
        <begin position="312"/>
        <end position="332"/>
    </location>
</feature>
<evidence type="ECO:0000313" key="13">
    <source>
        <dbReference type="EMBL" id="MDH5919455.1"/>
    </source>
</evidence>
<dbReference type="PANTHER" id="PTHR43653:SF1">
    <property type="entry name" value="CYTOCHROME C-TYPE BIOGENESIS PROTEIN CCMF"/>
    <property type="match status" value="1"/>
</dbReference>
<feature type="transmembrane region" description="Helical" evidence="10">
    <location>
        <begin position="210"/>
        <end position="230"/>
    </location>
</feature>
<feature type="transmembrane region" description="Helical" evidence="10">
    <location>
        <begin position="617"/>
        <end position="636"/>
    </location>
</feature>
<feature type="transmembrane region" description="Helical" evidence="10">
    <location>
        <begin position="451"/>
        <end position="470"/>
    </location>
</feature>
<dbReference type="GO" id="GO:0017004">
    <property type="term" value="P:cytochrome complex assembly"/>
    <property type="evidence" value="ECO:0007669"/>
    <property type="project" value="UniProtKB-KW"/>
</dbReference>
<feature type="domain" description="Cytochrome c-type biogenesis protein CcmF C-terminal" evidence="12">
    <location>
        <begin position="316"/>
        <end position="639"/>
    </location>
</feature>
<dbReference type="NCBIfam" id="TIGR00353">
    <property type="entry name" value="nrfE"/>
    <property type="match status" value="1"/>
</dbReference>
<evidence type="ECO:0000256" key="9">
    <source>
        <dbReference type="ARBA" id="ARBA00037230"/>
    </source>
</evidence>
<feature type="transmembrane region" description="Helical" evidence="10">
    <location>
        <begin position="491"/>
        <end position="511"/>
    </location>
</feature>
<proteinExistence type="inferred from homology"/>
<sequence>MIAEIGHFAMILSLGLGLLLSVLPLYGAARNNTLLMNSARPLSWGMFGFLAISFFILCYAFYTNDFTVQYVASNSNSQLPWYYRITAVWGAHEGSLLLWVLIQAGWTVAVATFSRGMPQESVARVLAIMGLITVGFLLFIIVTSNPFLRTLPYFPVDGRDLNPLLQDPGLIIHPPMLYMGYVGFSVAFSFAIASLMSGRLDTAWARWSRPWTIAAWLFLTVGIALGSWWAYYELGWGGWWFWDPVENASFMPWLAGTALMHSLAVTEKRGTFKAWTVLLAISAFSLSLLGTFLVRSGILVSVHAFASDPARGMFILGFLVFVIGGSLLLFAVKGASVRVRGNFDLVSRENALLGNNILLIAALVVVLVGTLLPLVHKQLGLGSVSIGAPFFDMLFFWLMIPFSFLLGIGPLIRWKRDNLSKLIKPMLVSGIFSLGLSALMVTMLADRFSGTAFAGWVMAFWIFFMHGFELHERATHRHTFMKGLTKLPRSHWAMICGHMGLAVTVIGIAMVQNYSIERDVRLAPGESYQLEEYSFLFTGVRDKDGPNYDGYIADFEITKEGKYINTLHAEKRFYTTAKSMMTEAAIDRGVTRDLYIAMGERLDDNKSWAVRIYYKPFVRWIWAGSLIMSIGGVIAISDRRYRFRKPTKKSAQEQEA</sequence>